<dbReference type="EMBL" id="JAHRHJ020000009">
    <property type="protein sequence ID" value="KAH9301471.1"/>
    <property type="molecule type" value="Genomic_DNA"/>
</dbReference>
<dbReference type="AlphaFoldDB" id="A0AA38CKN3"/>
<organism evidence="1 2">
    <name type="scientific">Taxus chinensis</name>
    <name type="common">Chinese yew</name>
    <name type="synonym">Taxus wallichiana var. chinensis</name>
    <dbReference type="NCBI Taxonomy" id="29808"/>
    <lineage>
        <taxon>Eukaryota</taxon>
        <taxon>Viridiplantae</taxon>
        <taxon>Streptophyta</taxon>
        <taxon>Embryophyta</taxon>
        <taxon>Tracheophyta</taxon>
        <taxon>Spermatophyta</taxon>
        <taxon>Pinopsida</taxon>
        <taxon>Pinidae</taxon>
        <taxon>Conifers II</taxon>
        <taxon>Cupressales</taxon>
        <taxon>Taxaceae</taxon>
        <taxon>Taxus</taxon>
    </lineage>
</organism>
<reference evidence="1 2" key="1">
    <citation type="journal article" date="2021" name="Nat. Plants">
        <title>The Taxus genome provides insights into paclitaxel biosynthesis.</title>
        <authorList>
            <person name="Xiong X."/>
            <person name="Gou J."/>
            <person name="Liao Q."/>
            <person name="Li Y."/>
            <person name="Zhou Q."/>
            <person name="Bi G."/>
            <person name="Li C."/>
            <person name="Du R."/>
            <person name="Wang X."/>
            <person name="Sun T."/>
            <person name="Guo L."/>
            <person name="Liang H."/>
            <person name="Lu P."/>
            <person name="Wu Y."/>
            <person name="Zhang Z."/>
            <person name="Ro D.K."/>
            <person name="Shang Y."/>
            <person name="Huang S."/>
            <person name="Yan J."/>
        </authorList>
    </citation>
    <scope>NUCLEOTIDE SEQUENCE [LARGE SCALE GENOMIC DNA]</scope>
    <source>
        <strain evidence="1">Ta-2019</strain>
    </source>
</reference>
<evidence type="ECO:0000313" key="1">
    <source>
        <dbReference type="EMBL" id="KAH9301471.1"/>
    </source>
</evidence>
<keyword evidence="2" id="KW-1185">Reference proteome</keyword>
<protein>
    <submittedName>
        <fullName evidence="1">Uncharacterized protein</fullName>
    </submittedName>
</protein>
<name>A0AA38CKN3_TAXCH</name>
<evidence type="ECO:0000313" key="2">
    <source>
        <dbReference type="Proteomes" id="UP000824469"/>
    </source>
</evidence>
<accession>A0AA38CKN3</accession>
<proteinExistence type="predicted"/>
<comment type="caution">
    <text evidence="1">The sequence shown here is derived from an EMBL/GenBank/DDBJ whole genome shotgun (WGS) entry which is preliminary data.</text>
</comment>
<dbReference type="Proteomes" id="UP000824469">
    <property type="component" value="Unassembled WGS sequence"/>
</dbReference>
<sequence>MGVKEALQRWVARLLRPWLHQEAAMELEAGVFRCEAAFRDLNLNATALNSAFMDSSRVLIQSATIGEATVQILPWRSPVLALQIHRMRIVLSPRPLDDEFWDNNNQGWTAEQDRKNVLLRIDPQGAALHAASERVTGTHTSSSWFVTILSNMILQCFRVELHNTSIEVHIPEKKLHELQAESAIGNTCYRCCISANFFSVEHGFSGHNKSPGGFLIAAIISVLYSYRGFEGCKICSIEALGLELKRLDHLPLHSDEFCDKYVVFYKELVLSAKLKHLQLTDLEFSIPESQFGLYPEDVNLLMMILERISYNAANSALSANHRQLAEKVKHGISGENLWKRALGNIARLTPRYRLQKIVESVILRLRYAKAYESWLLEIGWGHKRGGMGFGLKKVKRKQFSNCIEGLWKEVCEKENELPVEAVAQLRRVVRQRVLAELKQDSTDALDTNSRGQNHFLCLSLVLAPFSFLLRFLWKFIGNIYASILYSWSTSLDLVYCLCPFLNRGPFCQPSGESHTAMKQTNKFYNTKHSWYLFNVSKLCYRVNMCKVYINVTCNKVDEMFVEAKTEKGVAISSIAGTAILLVLENLCLAHASNPYVTEFSVVCGDMNGQILSKAANERDIKSGRLVQRRQRAHRFTDDNVRKIFLHSSPAQVHCFNKSRNAGGRVGVSSMSNTVLKDHQGNMWSDWENKNLNPSLPVGAASSTLTGKPFLLCEVHSFVIDPSLRNLNCGLLQCNLALGKLFFELDCSSLTCMFLLLLELLDASQWTSLHGSKIPSHFSNLHASHIISRDRGWEELYDLYTDKMKQAMLSIIPEKILHLTAEIAGPKIQLSSLSEEYIKVEKQTALPENHTEFSFIIDLGNLEVAIWPAAPGITLALLEEQDTHTTSKLEYIWLKKLPLSDRLRDFRSDFQMGHEQIGSNISLKLEDTVVFLENKTGKQLPLMKPWTVTVESSVCR</sequence>
<gene>
    <name evidence="1" type="ORF">KI387_013054</name>
</gene>
<dbReference type="OMA" id="HYVNAYE"/>